<feature type="non-terminal residue" evidence="2">
    <location>
        <position position="44"/>
    </location>
</feature>
<proteinExistence type="predicted"/>
<organism evidence="2">
    <name type="scientific">uncultured Nocardioides sp</name>
    <dbReference type="NCBI Taxonomy" id="198441"/>
    <lineage>
        <taxon>Bacteria</taxon>
        <taxon>Bacillati</taxon>
        <taxon>Actinomycetota</taxon>
        <taxon>Actinomycetes</taxon>
        <taxon>Propionibacteriales</taxon>
        <taxon>Nocardioidaceae</taxon>
        <taxon>Nocardioides</taxon>
        <taxon>environmental samples</taxon>
    </lineage>
</organism>
<reference evidence="2" key="1">
    <citation type="submission" date="2020-02" db="EMBL/GenBank/DDBJ databases">
        <authorList>
            <person name="Meier V. D."/>
        </authorList>
    </citation>
    <scope>NUCLEOTIDE SEQUENCE</scope>
    <source>
        <strain evidence="2">AVDCRST_MAG06</strain>
    </source>
</reference>
<dbReference type="EMBL" id="CADCUP010000018">
    <property type="protein sequence ID" value="CAA9372936.1"/>
    <property type="molecule type" value="Genomic_DNA"/>
</dbReference>
<feature type="non-terminal residue" evidence="2">
    <location>
        <position position="1"/>
    </location>
</feature>
<dbReference type="AlphaFoldDB" id="A0A6J4MYT4"/>
<protein>
    <submittedName>
        <fullName evidence="2">Uncharacterized protein</fullName>
    </submittedName>
</protein>
<sequence>APLGRLADVRHHLGVGAQAHRARRAGREDLAGRRGLRGGPGGRV</sequence>
<name>A0A6J4MYT4_9ACTN</name>
<accession>A0A6J4MYT4</accession>
<gene>
    <name evidence="2" type="ORF">AVDCRST_MAG06-220</name>
</gene>
<evidence type="ECO:0000313" key="2">
    <source>
        <dbReference type="EMBL" id="CAA9372936.1"/>
    </source>
</evidence>
<evidence type="ECO:0000256" key="1">
    <source>
        <dbReference type="SAM" id="MobiDB-lite"/>
    </source>
</evidence>
<feature type="region of interest" description="Disordered" evidence="1">
    <location>
        <begin position="16"/>
        <end position="44"/>
    </location>
</feature>